<protein>
    <submittedName>
        <fullName evidence="2">Uncharacterized protein</fullName>
    </submittedName>
</protein>
<dbReference type="AlphaFoldDB" id="A0A212IYI8"/>
<sequence>MRFGAIIIGIGVGVALAAPVRADDAPPPEAGFSDLIGWIDRNLDAAAAASSAPQPPPALGEGPVSRALDWLRGPTEAPPSPDVAPPPAPPTPAQEATRPAAAAPVAPVSAVAPMSAGGAPIDLVGDDDARQTAGRPESGLLLPLN</sequence>
<evidence type="ECO:0000256" key="1">
    <source>
        <dbReference type="SAM" id="MobiDB-lite"/>
    </source>
</evidence>
<feature type="compositionally biased region" description="Low complexity" evidence="1">
    <location>
        <begin position="93"/>
        <end position="116"/>
    </location>
</feature>
<feature type="compositionally biased region" description="Pro residues" evidence="1">
    <location>
        <begin position="76"/>
        <end position="92"/>
    </location>
</feature>
<dbReference type="EMBL" id="FLUO01000001">
    <property type="protein sequence ID" value="SBV92276.1"/>
    <property type="molecule type" value="Genomic_DNA"/>
</dbReference>
<evidence type="ECO:0000313" key="2">
    <source>
        <dbReference type="EMBL" id="SBV92276.1"/>
    </source>
</evidence>
<reference evidence="2" key="1">
    <citation type="submission" date="2016-04" db="EMBL/GenBank/DDBJ databases">
        <authorList>
            <person name="Evans L.H."/>
            <person name="Alamgir A."/>
            <person name="Owens N."/>
            <person name="Weber N.D."/>
            <person name="Virtaneva K."/>
            <person name="Barbian K."/>
            <person name="Babar A."/>
            <person name="Rosenke K."/>
        </authorList>
    </citation>
    <scope>NUCLEOTIDE SEQUENCE</scope>
    <source>
        <strain evidence="2">86</strain>
    </source>
</reference>
<proteinExistence type="predicted"/>
<accession>A0A212IYI8</accession>
<name>A0A212IYI8_9PROT</name>
<feature type="region of interest" description="Disordered" evidence="1">
    <location>
        <begin position="46"/>
        <end position="145"/>
    </location>
</feature>
<organism evidence="2">
    <name type="scientific">uncultured Alphaproteobacteria bacterium</name>
    <dbReference type="NCBI Taxonomy" id="91750"/>
    <lineage>
        <taxon>Bacteria</taxon>
        <taxon>Pseudomonadati</taxon>
        <taxon>Pseudomonadota</taxon>
        <taxon>Alphaproteobacteria</taxon>
        <taxon>environmental samples</taxon>
    </lineage>
</organism>
<gene>
    <name evidence="2" type="ORF">KL86APRO_10230</name>
</gene>